<dbReference type="AlphaFoldDB" id="A0A1I0RDM5"/>
<sequence>MELYKELVNNSRKVICDMVTSKDSNILENRLSFYEDGYLIMQLFPTKDCIYYDDDRFKKRRYTNLVDIFLSNGIDELELEEIVRLVNLKSYSHNTLTCDFVFYFGDLFEVTYLNDYNNDNFVVWMMANEKRVVLSGYSGKMKYRSLTEKTKEVMFGEFYKCRIDNVEEYYDSIECENMVILTDYGCKFKMYADIYRRMCKTKYLNSINFLETGHFFKLQPEDLKRAAKKKLLGIELEIKYIDNGNIVL</sequence>
<organism evidence="1 2">
    <name type="scientific">[Clostridium] fimetarium</name>
    <dbReference type="NCBI Taxonomy" id="99656"/>
    <lineage>
        <taxon>Bacteria</taxon>
        <taxon>Bacillati</taxon>
        <taxon>Bacillota</taxon>
        <taxon>Clostridia</taxon>
        <taxon>Lachnospirales</taxon>
        <taxon>Lachnospiraceae</taxon>
    </lineage>
</organism>
<name>A0A1I0RDM5_9FIRM</name>
<proteinExistence type="predicted"/>
<dbReference type="RefSeq" id="WP_092455899.1">
    <property type="nucleotide sequence ID" value="NZ_FOJI01000014.1"/>
</dbReference>
<protein>
    <submittedName>
        <fullName evidence="1">Uncharacterized protein</fullName>
    </submittedName>
</protein>
<keyword evidence="2" id="KW-1185">Reference proteome</keyword>
<dbReference type="EMBL" id="FOJI01000014">
    <property type="protein sequence ID" value="SEW38841.1"/>
    <property type="molecule type" value="Genomic_DNA"/>
</dbReference>
<reference evidence="1 2" key="1">
    <citation type="submission" date="2016-10" db="EMBL/GenBank/DDBJ databases">
        <authorList>
            <person name="de Groot N.N."/>
        </authorList>
    </citation>
    <scope>NUCLEOTIDE SEQUENCE [LARGE SCALE GENOMIC DNA]</scope>
    <source>
        <strain evidence="1 2">DSM 9179</strain>
    </source>
</reference>
<gene>
    <name evidence="1" type="ORF">SAMN05421659_11449</name>
</gene>
<evidence type="ECO:0000313" key="1">
    <source>
        <dbReference type="EMBL" id="SEW38841.1"/>
    </source>
</evidence>
<dbReference type="Proteomes" id="UP000199701">
    <property type="component" value="Unassembled WGS sequence"/>
</dbReference>
<evidence type="ECO:0000313" key="2">
    <source>
        <dbReference type="Proteomes" id="UP000199701"/>
    </source>
</evidence>
<accession>A0A1I0RDM5</accession>